<dbReference type="EMBL" id="JAPDOD010000034">
    <property type="protein sequence ID" value="MDA0164470.1"/>
    <property type="molecule type" value="Genomic_DNA"/>
</dbReference>
<evidence type="ECO:0000256" key="1">
    <source>
        <dbReference type="SAM" id="SignalP"/>
    </source>
</evidence>
<feature type="signal peptide" evidence="1">
    <location>
        <begin position="1"/>
        <end position="25"/>
    </location>
</feature>
<dbReference type="GO" id="GO:0016787">
    <property type="term" value="F:hydrolase activity"/>
    <property type="evidence" value="ECO:0007669"/>
    <property type="project" value="UniProtKB-KW"/>
</dbReference>
<evidence type="ECO:0000313" key="4">
    <source>
        <dbReference type="Proteomes" id="UP001149140"/>
    </source>
</evidence>
<dbReference type="RefSeq" id="WP_270043723.1">
    <property type="nucleotide sequence ID" value="NZ_JAPDOD010000034.1"/>
</dbReference>
<proteinExistence type="predicted"/>
<evidence type="ECO:0000259" key="2">
    <source>
        <dbReference type="Pfam" id="PF19040"/>
    </source>
</evidence>
<comment type="caution">
    <text evidence="3">The sequence shown here is derived from an EMBL/GenBank/DDBJ whole genome shotgun (WGS) entry which is preliminary data.</text>
</comment>
<gene>
    <name evidence="3" type="ORF">OM076_29640</name>
</gene>
<sequence length="306" mass="32571">MDRACWGRLCLAVLAAVLVAAPAHAAPACFGAAARDPRHPCKNPALRLTVTPTPDQAPLIPNIDCEKVEVTAAMATCAFGPADGESVALIGDSHAQHWRPAVGVVAHALHWRVFDITVPHCLLTTTPSGIGPPFPTLCPQWDADVLAWLTAHPEIRTVVLSANALQPITAPAGASRYETRVSGESERLAQLPASVTSLIVIRDTPRIRLRTHDCVRAAMARRVPAGKACALARKFALPRDPLVAAARLQTARAVRVVDLSDHFCNARVCFPVVGGVLVHRDVDSHITKLFARTLGPYLARAISSGA</sequence>
<name>A0A9X3MXA8_9ACTN</name>
<feature type="chain" id="PRO_5040896457" evidence="1">
    <location>
        <begin position="26"/>
        <end position="306"/>
    </location>
</feature>
<feature type="domain" description="SGNH" evidence="2">
    <location>
        <begin position="74"/>
        <end position="299"/>
    </location>
</feature>
<protein>
    <submittedName>
        <fullName evidence="3">SGNH hydrolase domain-containing protein</fullName>
    </submittedName>
</protein>
<organism evidence="3 4">
    <name type="scientific">Solirubrobacter ginsenosidimutans</name>
    <dbReference type="NCBI Taxonomy" id="490573"/>
    <lineage>
        <taxon>Bacteria</taxon>
        <taxon>Bacillati</taxon>
        <taxon>Actinomycetota</taxon>
        <taxon>Thermoleophilia</taxon>
        <taxon>Solirubrobacterales</taxon>
        <taxon>Solirubrobacteraceae</taxon>
        <taxon>Solirubrobacter</taxon>
    </lineage>
</organism>
<dbReference type="AlphaFoldDB" id="A0A9X3MXA8"/>
<keyword evidence="1" id="KW-0732">Signal</keyword>
<dbReference type="InterPro" id="IPR043968">
    <property type="entry name" value="SGNH"/>
</dbReference>
<reference evidence="3" key="1">
    <citation type="submission" date="2022-10" db="EMBL/GenBank/DDBJ databases">
        <title>The WGS of Solirubrobacter ginsenosidimutans DSM 21036.</title>
        <authorList>
            <person name="Jiang Z."/>
        </authorList>
    </citation>
    <scope>NUCLEOTIDE SEQUENCE</scope>
    <source>
        <strain evidence="3">DSM 21036</strain>
    </source>
</reference>
<keyword evidence="3" id="KW-0378">Hydrolase</keyword>
<dbReference type="Proteomes" id="UP001149140">
    <property type="component" value="Unassembled WGS sequence"/>
</dbReference>
<keyword evidence="4" id="KW-1185">Reference proteome</keyword>
<dbReference type="Pfam" id="PF19040">
    <property type="entry name" value="SGNH"/>
    <property type="match status" value="1"/>
</dbReference>
<evidence type="ECO:0000313" key="3">
    <source>
        <dbReference type="EMBL" id="MDA0164470.1"/>
    </source>
</evidence>
<accession>A0A9X3MXA8</accession>